<evidence type="ECO:0000256" key="1">
    <source>
        <dbReference type="ARBA" id="ARBA00004141"/>
    </source>
</evidence>
<dbReference type="Proteomes" id="UP000230423">
    <property type="component" value="Unassembled WGS sequence"/>
</dbReference>
<evidence type="ECO:0000256" key="2">
    <source>
        <dbReference type="ARBA" id="ARBA00022692"/>
    </source>
</evidence>
<dbReference type="InterPro" id="IPR000832">
    <property type="entry name" value="GPCR_2_secretin-like"/>
</dbReference>
<evidence type="ECO:0000256" key="5">
    <source>
        <dbReference type="SAM" id="Phobius"/>
    </source>
</evidence>
<dbReference type="OrthoDB" id="16753at2759"/>
<dbReference type="AlphaFoldDB" id="A0A2G9U7S4"/>
<reference evidence="7 8" key="1">
    <citation type="submission" date="2015-09" db="EMBL/GenBank/DDBJ databases">
        <title>Draft genome of the parasitic nematode Teladorsagia circumcincta isolate WARC Sus (inbred).</title>
        <authorList>
            <person name="Mitreva M."/>
        </authorList>
    </citation>
    <scope>NUCLEOTIDE SEQUENCE [LARGE SCALE GENOMIC DNA]</scope>
    <source>
        <strain evidence="7 8">S</strain>
    </source>
</reference>
<gene>
    <name evidence="7" type="ORF">TELCIR_12047</name>
</gene>
<organism evidence="7 8">
    <name type="scientific">Teladorsagia circumcincta</name>
    <name type="common">Brown stomach worm</name>
    <name type="synonym">Ostertagia circumcincta</name>
    <dbReference type="NCBI Taxonomy" id="45464"/>
    <lineage>
        <taxon>Eukaryota</taxon>
        <taxon>Metazoa</taxon>
        <taxon>Ecdysozoa</taxon>
        <taxon>Nematoda</taxon>
        <taxon>Chromadorea</taxon>
        <taxon>Rhabditida</taxon>
        <taxon>Rhabditina</taxon>
        <taxon>Rhabditomorpha</taxon>
        <taxon>Strongyloidea</taxon>
        <taxon>Trichostrongylidae</taxon>
        <taxon>Teladorsagia</taxon>
    </lineage>
</organism>
<feature type="transmembrane region" description="Helical" evidence="5">
    <location>
        <begin position="214"/>
        <end position="231"/>
    </location>
</feature>
<dbReference type="PANTHER" id="PTHR45620">
    <property type="entry name" value="PDF RECEPTOR-LIKE PROTEIN-RELATED"/>
    <property type="match status" value="1"/>
</dbReference>
<dbReference type="InterPro" id="IPR017981">
    <property type="entry name" value="GPCR_2-like_7TM"/>
</dbReference>
<dbReference type="PROSITE" id="PS50261">
    <property type="entry name" value="G_PROTEIN_RECEP_F2_4"/>
    <property type="match status" value="1"/>
</dbReference>
<keyword evidence="4 5" id="KW-0472">Membrane</keyword>
<dbReference type="GO" id="GO:0005886">
    <property type="term" value="C:plasma membrane"/>
    <property type="evidence" value="ECO:0007669"/>
    <property type="project" value="TreeGrafter"/>
</dbReference>
<name>A0A2G9U7S4_TELCI</name>
<keyword evidence="2 5" id="KW-0812">Transmembrane</keyword>
<dbReference type="Pfam" id="PF00002">
    <property type="entry name" value="7tm_2"/>
    <property type="match status" value="1"/>
</dbReference>
<comment type="subcellular location">
    <subcellularLocation>
        <location evidence="1">Membrane</location>
        <topology evidence="1">Multi-pass membrane protein</topology>
    </subcellularLocation>
</comment>
<dbReference type="InterPro" id="IPR050332">
    <property type="entry name" value="GPCR_2"/>
</dbReference>
<evidence type="ECO:0000259" key="6">
    <source>
        <dbReference type="PROSITE" id="PS50261"/>
    </source>
</evidence>
<sequence>EKCKNRMFIAEDQRMAESEYPLLLRLALYSKSQITPLNELRLDPPLYDHFAQLTHQCCAAARDCCQRTLLPSNQRPQKKSRKMCGDTAWVRRPGTTSEWTDYSGCTMVQQLHSSHQKIIKLKPLRHQPMFIVHRHLLTSFVLSGLFYLFNCFFYIVDGAPGDTLIFANHISCRLLFLIQLRFLRLATFSWMLAEGVHLYRLLVSDSGDSENLTIYKLLCWGVPAVIAVVYGVLRESLDNEGCWVSPSVNVVLMSRILYILVKKLQHDPHLERMQYK</sequence>
<dbReference type="Gene3D" id="1.20.1070.10">
    <property type="entry name" value="Rhodopsin 7-helix transmembrane proteins"/>
    <property type="match status" value="1"/>
</dbReference>
<protein>
    <recommendedName>
        <fullName evidence="6">G-protein coupled receptors family 2 profile 2 domain-containing protein</fullName>
    </recommendedName>
</protein>
<dbReference type="GO" id="GO:0007166">
    <property type="term" value="P:cell surface receptor signaling pathway"/>
    <property type="evidence" value="ECO:0007669"/>
    <property type="project" value="InterPro"/>
</dbReference>
<feature type="non-terminal residue" evidence="7">
    <location>
        <position position="1"/>
    </location>
</feature>
<evidence type="ECO:0000313" key="7">
    <source>
        <dbReference type="EMBL" id="PIO66244.1"/>
    </source>
</evidence>
<feature type="domain" description="G-protein coupled receptors family 2 profile 2" evidence="6">
    <location>
        <begin position="118"/>
        <end position="245"/>
    </location>
</feature>
<evidence type="ECO:0000256" key="4">
    <source>
        <dbReference type="ARBA" id="ARBA00023136"/>
    </source>
</evidence>
<evidence type="ECO:0000256" key="3">
    <source>
        <dbReference type="ARBA" id="ARBA00022989"/>
    </source>
</evidence>
<dbReference type="GO" id="GO:0007188">
    <property type="term" value="P:adenylate cyclase-modulating G protein-coupled receptor signaling pathway"/>
    <property type="evidence" value="ECO:0007669"/>
    <property type="project" value="TreeGrafter"/>
</dbReference>
<feature type="transmembrane region" description="Helical" evidence="5">
    <location>
        <begin position="135"/>
        <end position="156"/>
    </location>
</feature>
<accession>A0A2G9U7S4</accession>
<keyword evidence="8" id="KW-1185">Reference proteome</keyword>
<proteinExistence type="predicted"/>
<dbReference type="GO" id="GO:0008528">
    <property type="term" value="F:G protein-coupled peptide receptor activity"/>
    <property type="evidence" value="ECO:0007669"/>
    <property type="project" value="TreeGrafter"/>
</dbReference>
<dbReference type="PRINTS" id="PR00249">
    <property type="entry name" value="GPCRSECRETIN"/>
</dbReference>
<evidence type="ECO:0000313" key="8">
    <source>
        <dbReference type="Proteomes" id="UP000230423"/>
    </source>
</evidence>
<dbReference type="EMBL" id="KZ348400">
    <property type="protein sequence ID" value="PIO66244.1"/>
    <property type="molecule type" value="Genomic_DNA"/>
</dbReference>
<dbReference type="PANTHER" id="PTHR45620:SF42">
    <property type="entry name" value="G-PROTEIN COUPLED RECEPTOR SEB-2"/>
    <property type="match status" value="1"/>
</dbReference>
<keyword evidence="3 5" id="KW-1133">Transmembrane helix</keyword>